<dbReference type="Pfam" id="PF07690">
    <property type="entry name" value="MFS_1"/>
    <property type="match status" value="1"/>
</dbReference>
<feature type="transmembrane region" description="Helical" evidence="6">
    <location>
        <begin position="315"/>
        <end position="333"/>
    </location>
</feature>
<keyword evidence="4 6" id="KW-1133">Transmembrane helix</keyword>
<feature type="transmembrane region" description="Helical" evidence="6">
    <location>
        <begin position="12"/>
        <end position="37"/>
    </location>
</feature>
<evidence type="ECO:0000256" key="2">
    <source>
        <dbReference type="ARBA" id="ARBA00022448"/>
    </source>
</evidence>
<reference evidence="8 9" key="1">
    <citation type="submission" date="2020-01" db="EMBL/GenBank/DDBJ databases">
        <title>Polyphasic characterisation and genomic insights into a novel alkali tolerant bacterium VR-M41.</title>
        <authorList>
            <person name="Vemuluri V.R."/>
        </authorList>
    </citation>
    <scope>NUCLEOTIDE SEQUENCE [LARGE SCALE GENOMIC DNA]</scope>
    <source>
        <strain evidence="8 9">VR-M41</strain>
    </source>
</reference>
<evidence type="ECO:0000256" key="5">
    <source>
        <dbReference type="ARBA" id="ARBA00023136"/>
    </source>
</evidence>
<dbReference type="CDD" id="cd17353">
    <property type="entry name" value="MFS_OFA_like"/>
    <property type="match status" value="1"/>
</dbReference>
<keyword evidence="2" id="KW-0813">Transport</keyword>
<feature type="transmembrane region" description="Helical" evidence="6">
    <location>
        <begin position="224"/>
        <end position="242"/>
    </location>
</feature>
<dbReference type="EMBL" id="JAAFGS010000004">
    <property type="protein sequence ID" value="NGZ76446.1"/>
    <property type="molecule type" value="Genomic_DNA"/>
</dbReference>
<evidence type="ECO:0000256" key="6">
    <source>
        <dbReference type="SAM" id="Phobius"/>
    </source>
</evidence>
<accession>A0ABX0F660</accession>
<keyword evidence="3 6" id="KW-0812">Transmembrane</keyword>
<dbReference type="SUPFAM" id="SSF103473">
    <property type="entry name" value="MFS general substrate transporter"/>
    <property type="match status" value="1"/>
</dbReference>
<feature type="transmembrane region" description="Helical" evidence="6">
    <location>
        <begin position="291"/>
        <end position="309"/>
    </location>
</feature>
<keyword evidence="5 6" id="KW-0472">Membrane</keyword>
<evidence type="ECO:0000256" key="4">
    <source>
        <dbReference type="ARBA" id="ARBA00022989"/>
    </source>
</evidence>
<feature type="transmembrane region" description="Helical" evidence="6">
    <location>
        <begin position="105"/>
        <end position="125"/>
    </location>
</feature>
<proteinExistence type="predicted"/>
<dbReference type="PANTHER" id="PTHR11360">
    <property type="entry name" value="MONOCARBOXYLATE TRANSPORTER"/>
    <property type="match status" value="1"/>
</dbReference>
<organism evidence="8 9">
    <name type="scientific">Saccharibacillus alkalitolerans</name>
    <dbReference type="NCBI Taxonomy" id="2705290"/>
    <lineage>
        <taxon>Bacteria</taxon>
        <taxon>Bacillati</taxon>
        <taxon>Bacillota</taxon>
        <taxon>Bacilli</taxon>
        <taxon>Bacillales</taxon>
        <taxon>Paenibacillaceae</taxon>
        <taxon>Saccharibacillus</taxon>
    </lineage>
</organism>
<evidence type="ECO:0000313" key="9">
    <source>
        <dbReference type="Proteomes" id="UP000800303"/>
    </source>
</evidence>
<feature type="transmembrane region" description="Helical" evidence="6">
    <location>
        <begin position="49"/>
        <end position="68"/>
    </location>
</feature>
<feature type="transmembrane region" description="Helical" evidence="6">
    <location>
        <begin position="80"/>
        <end position="99"/>
    </location>
</feature>
<gene>
    <name evidence="8" type="ORF">GYN08_14050</name>
</gene>
<dbReference type="InterPro" id="IPR011701">
    <property type="entry name" value="MFS"/>
</dbReference>
<feature type="transmembrane region" description="Helical" evidence="6">
    <location>
        <begin position="169"/>
        <end position="188"/>
    </location>
</feature>
<sequence length="418" mass="43369">MNPTVQQPQLNRWTILIASVLINICVGSIYAFSVFAMPLSKVFDATMPQIMMAFTINAAISPIPMILGGKLVDKGGARTAIFLGGAMFGVGFILSGLASAPWMLYLTYGVVTGIGQGIVYSATIGNTVKLFPDKRGLAAGLVTAGYGGGTIVIAPIANSLITGSGVQSAMMMLGAAFLVIILGCGTLVKAAPVGYVPQGWTPPVTAGRPGGINYNWTEIIRKPIFYVIACLFLIGALSGMMVTSNASIIGQTMFGLTAATAALFVSLYSLSNCLGRIVWGAVSDRIGRTKCLMAIYIVIAAMMLTIALSSSVVGFAVAIIGIGLCFGGTMGIFPSIVGEKFGMKYYGVNYGVTFIGYSGAAFFGPRIAGSVAAANNGAFTNAFYIALVIALIGFALTFVYQAMEKKQAAAPIEPTRAA</sequence>
<comment type="subcellular location">
    <subcellularLocation>
        <location evidence="1">Cell membrane</location>
        <topology evidence="1">Multi-pass membrane protein</topology>
    </subcellularLocation>
</comment>
<evidence type="ECO:0000259" key="7">
    <source>
        <dbReference type="PROSITE" id="PS50850"/>
    </source>
</evidence>
<feature type="transmembrane region" description="Helical" evidence="6">
    <location>
        <begin position="248"/>
        <end position="270"/>
    </location>
</feature>
<dbReference type="PANTHER" id="PTHR11360:SF317">
    <property type="entry name" value="MAJOR FACILITATOR SUPERFAMILY (MFS) PROFILE DOMAIN-CONTAINING PROTEIN-RELATED"/>
    <property type="match status" value="1"/>
</dbReference>
<keyword evidence="9" id="KW-1185">Reference proteome</keyword>
<dbReference type="RefSeq" id="WP_166275237.1">
    <property type="nucleotide sequence ID" value="NZ_JAAFGS010000004.1"/>
</dbReference>
<dbReference type="PROSITE" id="PS50850">
    <property type="entry name" value="MFS"/>
    <property type="match status" value="1"/>
</dbReference>
<feature type="domain" description="Major facilitator superfamily (MFS) profile" evidence="7">
    <location>
        <begin position="11"/>
        <end position="405"/>
    </location>
</feature>
<evidence type="ECO:0000256" key="1">
    <source>
        <dbReference type="ARBA" id="ARBA00004651"/>
    </source>
</evidence>
<dbReference type="Proteomes" id="UP000800303">
    <property type="component" value="Unassembled WGS sequence"/>
</dbReference>
<dbReference type="InterPro" id="IPR036259">
    <property type="entry name" value="MFS_trans_sf"/>
</dbReference>
<evidence type="ECO:0000256" key="3">
    <source>
        <dbReference type="ARBA" id="ARBA00022692"/>
    </source>
</evidence>
<name>A0ABX0F660_9BACL</name>
<feature type="transmembrane region" description="Helical" evidence="6">
    <location>
        <begin position="383"/>
        <end position="400"/>
    </location>
</feature>
<feature type="transmembrane region" description="Helical" evidence="6">
    <location>
        <begin position="137"/>
        <end position="157"/>
    </location>
</feature>
<comment type="caution">
    <text evidence="8">The sequence shown here is derived from an EMBL/GenBank/DDBJ whole genome shotgun (WGS) entry which is preliminary data.</text>
</comment>
<evidence type="ECO:0000313" key="8">
    <source>
        <dbReference type="EMBL" id="NGZ76446.1"/>
    </source>
</evidence>
<dbReference type="InterPro" id="IPR020846">
    <property type="entry name" value="MFS_dom"/>
</dbReference>
<feature type="transmembrane region" description="Helical" evidence="6">
    <location>
        <begin position="345"/>
        <end position="363"/>
    </location>
</feature>
<protein>
    <submittedName>
        <fullName evidence="8">OFA family MFS transporter</fullName>
    </submittedName>
</protein>
<dbReference type="Gene3D" id="1.20.1250.20">
    <property type="entry name" value="MFS general substrate transporter like domains"/>
    <property type="match status" value="2"/>
</dbReference>
<dbReference type="InterPro" id="IPR050327">
    <property type="entry name" value="Proton-linked_MCT"/>
</dbReference>